<keyword evidence="4 6" id="KW-1133">Transmembrane helix</keyword>
<dbReference type="OrthoDB" id="9763003at2"/>
<evidence type="ECO:0000256" key="5">
    <source>
        <dbReference type="ARBA" id="ARBA00023136"/>
    </source>
</evidence>
<protein>
    <submittedName>
        <fullName evidence="7">Sodium:phosphate symporter</fullName>
    </submittedName>
</protein>
<dbReference type="PANTHER" id="PTHR10010">
    <property type="entry name" value="SOLUTE CARRIER FAMILY 34 SODIUM PHOSPHATE , MEMBER 2-RELATED"/>
    <property type="match status" value="1"/>
</dbReference>
<dbReference type="Pfam" id="PF02690">
    <property type="entry name" value="Na_Pi_cotrans"/>
    <property type="match status" value="2"/>
</dbReference>
<keyword evidence="5 6" id="KW-0472">Membrane</keyword>
<dbReference type="PANTHER" id="PTHR10010:SF46">
    <property type="entry name" value="SODIUM-DEPENDENT PHOSPHATE TRANSPORT PROTEIN 2B"/>
    <property type="match status" value="1"/>
</dbReference>
<dbReference type="InterPro" id="IPR038078">
    <property type="entry name" value="PhoU-like_sf"/>
</dbReference>
<feature type="transmembrane region" description="Helical" evidence="6">
    <location>
        <begin position="250"/>
        <end position="268"/>
    </location>
</feature>
<dbReference type="InterPro" id="IPR003841">
    <property type="entry name" value="Na/Pi_transpt"/>
</dbReference>
<dbReference type="SUPFAM" id="SSF109755">
    <property type="entry name" value="PhoU-like"/>
    <property type="match status" value="1"/>
</dbReference>
<dbReference type="NCBIfam" id="TIGR00704">
    <property type="entry name" value="NaPi_cotrn_rel"/>
    <property type="match status" value="1"/>
</dbReference>
<dbReference type="GO" id="GO:0044341">
    <property type="term" value="P:sodium-dependent phosphate transport"/>
    <property type="evidence" value="ECO:0007669"/>
    <property type="project" value="InterPro"/>
</dbReference>
<dbReference type="NCBIfam" id="NF037997">
    <property type="entry name" value="Na_Pi_symport"/>
    <property type="match status" value="1"/>
</dbReference>
<comment type="caution">
    <text evidence="7">The sequence shown here is derived from an EMBL/GenBank/DDBJ whole genome shotgun (WGS) entry which is preliminary data.</text>
</comment>
<evidence type="ECO:0000313" key="7">
    <source>
        <dbReference type="EMBL" id="GFZ81761.1"/>
    </source>
</evidence>
<sequence>MNLFEISYTAIGGLAIFFLGLKYFSEALQSSGQDAIRGILAHLTRNRVMAVLAGIGITVFVQSSSISTVMTVGLVNAGLMELKQAIGVILGANVGTTVTGWIISIKVGKYGLLLIGLGIYPMFAAKRQWLATLGKTAVALGLVFTGLEFMSGAFVPLRDNATFISYLYLFDAESIWSLLACIALACALTVVIQSSSAMLGITITLASTGVIDFNTAVALIIGENIGTTITAQLASIGATTSAVRAARAHAIFNILGAIVFMALFPWYVEFIDWLVTTGAADAVNADGERPYIAFHIAIAHTMFNVINVVIWIPLIDTLTKTVTWLVPQKEKKEQHKLRYLGNRSTMAPEVALQQADLEMDNMVEITKEMFRVSRDYALAKSHDKERFDRINHLEDVTDNIEEEMIKFITILLTGTVSQEQSSRAYGLMRMADEIESIADSLQAFSIYQSRLFKRNEDIGEEAWHDIMVFFNEVEAYFKQLSDARAQDLDTATIKERLKGAKSIKKLGKQMRDRHLDRLREGHYQAATAQMFSDMFMALQRVKNHSVNYIEAYAGL</sequence>
<feature type="transmembrane region" description="Helical" evidence="6">
    <location>
        <begin position="46"/>
        <end position="66"/>
    </location>
</feature>
<evidence type="ECO:0000256" key="1">
    <source>
        <dbReference type="ARBA" id="ARBA00004651"/>
    </source>
</evidence>
<dbReference type="Gene3D" id="1.20.58.220">
    <property type="entry name" value="Phosphate transport system protein phou homolog 2, domain 2"/>
    <property type="match status" value="1"/>
</dbReference>
<dbReference type="AlphaFoldDB" id="A0A916QND8"/>
<dbReference type="RefSeq" id="WP_068810259.1">
    <property type="nucleotide sequence ID" value="NZ_BMIY01000012.1"/>
</dbReference>
<organism evidence="7 8">
    <name type="scientific">Pseudohongiella nitratireducens</name>
    <dbReference type="NCBI Taxonomy" id="1768907"/>
    <lineage>
        <taxon>Bacteria</taxon>
        <taxon>Pseudomonadati</taxon>
        <taxon>Pseudomonadota</taxon>
        <taxon>Gammaproteobacteria</taxon>
        <taxon>Pseudomonadales</taxon>
        <taxon>Pseudohongiellaceae</taxon>
        <taxon>Pseudohongiella</taxon>
    </lineage>
</organism>
<dbReference type="EMBL" id="BMIY01000012">
    <property type="protein sequence ID" value="GFZ81761.1"/>
    <property type="molecule type" value="Genomic_DNA"/>
</dbReference>
<keyword evidence="8" id="KW-1185">Reference proteome</keyword>
<dbReference type="GO" id="GO:0005436">
    <property type="term" value="F:sodium:phosphate symporter activity"/>
    <property type="evidence" value="ECO:0007669"/>
    <property type="project" value="InterPro"/>
</dbReference>
<reference evidence="7" key="2">
    <citation type="submission" date="2020-09" db="EMBL/GenBank/DDBJ databases">
        <authorList>
            <person name="Sun Q."/>
            <person name="Zhou Y."/>
        </authorList>
    </citation>
    <scope>NUCLEOTIDE SEQUENCE</scope>
    <source>
        <strain evidence="7">CGMCC 1.15425</strain>
    </source>
</reference>
<dbReference type="GO" id="GO:0005886">
    <property type="term" value="C:plasma membrane"/>
    <property type="evidence" value="ECO:0007669"/>
    <property type="project" value="UniProtKB-SubCell"/>
</dbReference>
<gene>
    <name evidence="7" type="ORF">GCM10011403_26510</name>
</gene>
<feature type="transmembrane region" description="Helical" evidence="6">
    <location>
        <begin position="137"/>
        <end position="155"/>
    </location>
</feature>
<keyword evidence="2" id="KW-1003">Cell membrane</keyword>
<dbReference type="InterPro" id="IPR004633">
    <property type="entry name" value="NaPi_cotrn-rel/YqeW-like"/>
</dbReference>
<keyword evidence="3 6" id="KW-0812">Transmembrane</keyword>
<feature type="transmembrane region" description="Helical" evidence="6">
    <location>
        <begin position="107"/>
        <end position="125"/>
    </location>
</feature>
<evidence type="ECO:0000256" key="6">
    <source>
        <dbReference type="SAM" id="Phobius"/>
    </source>
</evidence>
<accession>A0A916QND8</accession>
<feature type="transmembrane region" description="Helical" evidence="6">
    <location>
        <begin position="175"/>
        <end position="192"/>
    </location>
</feature>
<feature type="transmembrane region" description="Helical" evidence="6">
    <location>
        <begin position="292"/>
        <end position="314"/>
    </location>
</feature>
<dbReference type="Proteomes" id="UP000627715">
    <property type="component" value="Unassembled WGS sequence"/>
</dbReference>
<evidence type="ECO:0000256" key="3">
    <source>
        <dbReference type="ARBA" id="ARBA00022692"/>
    </source>
</evidence>
<reference evidence="7" key="1">
    <citation type="journal article" date="2014" name="Int. J. Syst. Evol. Microbiol.">
        <title>Complete genome sequence of Corynebacterium casei LMG S-19264T (=DSM 44701T), isolated from a smear-ripened cheese.</title>
        <authorList>
            <consortium name="US DOE Joint Genome Institute (JGI-PGF)"/>
            <person name="Walter F."/>
            <person name="Albersmeier A."/>
            <person name="Kalinowski J."/>
            <person name="Ruckert C."/>
        </authorList>
    </citation>
    <scope>NUCLEOTIDE SEQUENCE</scope>
    <source>
        <strain evidence="7">CGMCC 1.15425</strain>
    </source>
</reference>
<evidence type="ECO:0000313" key="8">
    <source>
        <dbReference type="Proteomes" id="UP000627715"/>
    </source>
</evidence>
<evidence type="ECO:0000256" key="2">
    <source>
        <dbReference type="ARBA" id="ARBA00022475"/>
    </source>
</evidence>
<evidence type="ECO:0000256" key="4">
    <source>
        <dbReference type="ARBA" id="ARBA00022989"/>
    </source>
</evidence>
<comment type="subcellular location">
    <subcellularLocation>
        <location evidence="1">Cell membrane</location>
        <topology evidence="1">Multi-pass membrane protein</topology>
    </subcellularLocation>
</comment>
<proteinExistence type="predicted"/>
<feature type="transmembrane region" description="Helical" evidence="6">
    <location>
        <begin position="6"/>
        <end position="25"/>
    </location>
</feature>
<name>A0A916QND8_9GAMM</name>